<proteinExistence type="predicted"/>
<dbReference type="InterPro" id="IPR012340">
    <property type="entry name" value="NA-bd_OB-fold"/>
</dbReference>
<dbReference type="InterPro" id="IPR004365">
    <property type="entry name" value="NA-bd_OB_tRNA"/>
</dbReference>
<comment type="caution">
    <text evidence="3">The sequence shown here is derived from an EMBL/GenBank/DDBJ whole genome shotgun (WGS) entry which is preliminary data.</text>
</comment>
<dbReference type="GO" id="GO:0003676">
    <property type="term" value="F:nucleic acid binding"/>
    <property type="evidence" value="ECO:0007669"/>
    <property type="project" value="InterPro"/>
</dbReference>
<dbReference type="InterPro" id="IPR006674">
    <property type="entry name" value="HD_domain"/>
</dbReference>
<dbReference type="InterPro" id="IPR003607">
    <property type="entry name" value="HD/PDEase_dom"/>
</dbReference>
<keyword evidence="1 3" id="KW-0378">Hydrolase</keyword>
<dbReference type="GO" id="GO:0031125">
    <property type="term" value="P:rRNA 3'-end processing"/>
    <property type="evidence" value="ECO:0007669"/>
    <property type="project" value="TreeGrafter"/>
</dbReference>
<dbReference type="GO" id="GO:0016787">
    <property type="term" value="F:hydrolase activity"/>
    <property type="evidence" value="ECO:0007669"/>
    <property type="project" value="UniProtKB-KW"/>
</dbReference>
<reference evidence="3 4" key="1">
    <citation type="submission" date="2015-02" db="EMBL/GenBank/DDBJ databases">
        <title>Improved understanding of the partial-nitritation anammox process through 23 genomes representing the majority of the microbial community.</title>
        <authorList>
            <person name="Speth D.R."/>
            <person name="In T Zandt M."/>
            <person name="Guerrero Cruz S."/>
            <person name="Jetten M.S."/>
            <person name="Dutilh B.E."/>
        </authorList>
    </citation>
    <scope>NUCLEOTIDE SEQUENCE [LARGE SCALE GENOMIC DNA]</scope>
    <source>
        <strain evidence="3">OLB20</strain>
    </source>
</reference>
<dbReference type="Pfam" id="PF01336">
    <property type="entry name" value="tRNA_anti-codon"/>
    <property type="match status" value="1"/>
</dbReference>
<dbReference type="Gene3D" id="1.10.3210.10">
    <property type="entry name" value="Hypothetical protein af1432"/>
    <property type="match status" value="1"/>
</dbReference>
<dbReference type="PANTHER" id="PTHR37294">
    <property type="entry name" value="3'-5' EXORIBONUCLEASE YHAM"/>
    <property type="match status" value="1"/>
</dbReference>
<dbReference type="PANTHER" id="PTHR37294:SF1">
    <property type="entry name" value="3'-5' EXORIBONUCLEASE YHAM"/>
    <property type="match status" value="1"/>
</dbReference>
<evidence type="ECO:0000256" key="1">
    <source>
        <dbReference type="ARBA" id="ARBA00022801"/>
    </source>
</evidence>
<organism evidence="3 4">
    <name type="scientific">candidate division WS6 bacterium OLB20</name>
    <dbReference type="NCBI Taxonomy" id="1617426"/>
    <lineage>
        <taxon>Bacteria</taxon>
        <taxon>Candidatus Dojkabacteria</taxon>
    </lineage>
</organism>
<dbReference type="InterPro" id="IPR050798">
    <property type="entry name" value="YhaM_exoribonuc/phosphodiest"/>
</dbReference>
<dbReference type="STRING" id="1617426.TR69_WS6001000199"/>
<accession>A0A136M097</accession>
<dbReference type="AlphaFoldDB" id="A0A136M097"/>
<dbReference type="EC" id="3.1.-.-" evidence="3"/>
<dbReference type="Proteomes" id="UP000070457">
    <property type="component" value="Unassembled WGS sequence"/>
</dbReference>
<dbReference type="CDD" id="cd04492">
    <property type="entry name" value="YhaM_OBF_like"/>
    <property type="match status" value="1"/>
</dbReference>
<dbReference type="PATRIC" id="fig|1617426.3.peg.194"/>
<feature type="domain" description="HD/PDEase" evidence="2">
    <location>
        <begin position="159"/>
        <end position="291"/>
    </location>
</feature>
<dbReference type="SMART" id="SM00471">
    <property type="entry name" value="HDc"/>
    <property type="match status" value="1"/>
</dbReference>
<name>A0A136M097_9BACT</name>
<dbReference type="EMBL" id="JYNZ01000002">
    <property type="protein sequence ID" value="KXK27324.1"/>
    <property type="molecule type" value="Genomic_DNA"/>
</dbReference>
<evidence type="ECO:0000259" key="2">
    <source>
        <dbReference type="SMART" id="SM00471"/>
    </source>
</evidence>
<evidence type="ECO:0000313" key="4">
    <source>
        <dbReference type="Proteomes" id="UP000070457"/>
    </source>
</evidence>
<evidence type="ECO:0000313" key="3">
    <source>
        <dbReference type="EMBL" id="KXK27324.1"/>
    </source>
</evidence>
<gene>
    <name evidence="3" type="primary">yhaM</name>
    <name evidence="3" type="ORF">TR69_WS6001000199</name>
</gene>
<sequence length="334" mass="37291">MKNLYIADLRQGMSLTSETFAVQDASQQTTKSGKPYYRLTLRDKTGSINGQIWSDSFASIEKKALTPGKVIMVDAGVEEFKGALQLNISKVTGVDETALEEFVEASDFDNDEMWARFTAHLNKIRSESIRTFLDSFFADESTVRRYRVAPAAEDVHHSFHGGMLEHVLEMLDLAAVFETYYPEPNYDVVRAGIMLHDIGKLQELETVGTVVQRTKAGSMLGHIPMGFALVQKHGEGVLTEEELLNIGHIVLSHHGLLEYGSPVKPVTIEASIVSAVDEASSHVRIFQKVLRRANSEGDFTEYDRILGTRVYKNEALKKESLPDTDTNDEQFTLT</sequence>
<dbReference type="SUPFAM" id="SSF109604">
    <property type="entry name" value="HD-domain/PDEase-like"/>
    <property type="match status" value="1"/>
</dbReference>
<protein>
    <submittedName>
        <fullName evidence="3">3'-5' exoribonuclease YhaM</fullName>
        <ecNumber evidence="3">3.1.-.-</ecNumber>
    </submittedName>
</protein>
<dbReference type="SUPFAM" id="SSF50249">
    <property type="entry name" value="Nucleic acid-binding proteins"/>
    <property type="match status" value="1"/>
</dbReference>
<dbReference type="Gene3D" id="2.40.50.140">
    <property type="entry name" value="Nucleic acid-binding proteins"/>
    <property type="match status" value="1"/>
</dbReference>
<dbReference type="Pfam" id="PF01966">
    <property type="entry name" value="HD"/>
    <property type="match status" value="1"/>
</dbReference>
<dbReference type="CDD" id="cd00077">
    <property type="entry name" value="HDc"/>
    <property type="match status" value="1"/>
</dbReference>